<dbReference type="EMBL" id="BAAAEI010000007">
    <property type="protein sequence ID" value="GAA0352989.1"/>
    <property type="molecule type" value="Genomic_DNA"/>
</dbReference>
<accession>A0ABN0X1S7</accession>
<evidence type="ECO:0000313" key="2">
    <source>
        <dbReference type="EMBL" id="GAA0352989.1"/>
    </source>
</evidence>
<keyword evidence="1" id="KW-0732">Signal</keyword>
<dbReference type="Proteomes" id="UP001501757">
    <property type="component" value="Unassembled WGS sequence"/>
</dbReference>
<dbReference type="RefSeq" id="WP_343844126.1">
    <property type="nucleotide sequence ID" value="NZ_BAAAEI010000007.1"/>
</dbReference>
<protein>
    <submittedName>
        <fullName evidence="2">DUF3833 domain-containing protein</fullName>
    </submittedName>
</protein>
<keyword evidence="3" id="KW-1185">Reference proteome</keyword>
<sequence>MKKLIFLVMLTCLTACSSSLDEHQINHPEFDLKGYFDGNIHAWGIVQDYSRRLTRQFCVDIQASWQNNNGTLHETFYFDDGEQQVRIWQLEIHPDGSVSGTAGDVVGTATGKAKGNALNWQYVLSVPIDNNVYEFSIDDWLFQMDSQHMMNRSYMQKFGVTVAEISIFFKKTRLPASCSSLPSNG</sequence>
<dbReference type="Pfam" id="PF12915">
    <property type="entry name" value="DUF3833"/>
    <property type="match status" value="1"/>
</dbReference>
<organism evidence="2 3">
    <name type="scientific">Bowmanella denitrificans</name>
    <dbReference type="NCBI Taxonomy" id="366582"/>
    <lineage>
        <taxon>Bacteria</taxon>
        <taxon>Pseudomonadati</taxon>
        <taxon>Pseudomonadota</taxon>
        <taxon>Gammaproteobacteria</taxon>
        <taxon>Alteromonadales</taxon>
        <taxon>Alteromonadaceae</taxon>
        <taxon>Bowmanella</taxon>
    </lineage>
</organism>
<feature type="chain" id="PRO_5047433797" evidence="1">
    <location>
        <begin position="18"/>
        <end position="185"/>
    </location>
</feature>
<comment type="caution">
    <text evidence="2">The sequence shown here is derived from an EMBL/GenBank/DDBJ whole genome shotgun (WGS) entry which is preliminary data.</text>
</comment>
<name>A0ABN0X1S7_9ALTE</name>
<reference evidence="2 3" key="1">
    <citation type="journal article" date="2019" name="Int. J. Syst. Evol. Microbiol.">
        <title>The Global Catalogue of Microorganisms (GCM) 10K type strain sequencing project: providing services to taxonomists for standard genome sequencing and annotation.</title>
        <authorList>
            <consortium name="The Broad Institute Genomics Platform"/>
            <consortium name="The Broad Institute Genome Sequencing Center for Infectious Disease"/>
            <person name="Wu L."/>
            <person name="Ma J."/>
        </authorList>
    </citation>
    <scope>NUCLEOTIDE SEQUENCE [LARGE SCALE GENOMIC DNA]</scope>
    <source>
        <strain evidence="2 3">JCM 13378</strain>
    </source>
</reference>
<evidence type="ECO:0000313" key="3">
    <source>
        <dbReference type="Proteomes" id="UP001501757"/>
    </source>
</evidence>
<proteinExistence type="predicted"/>
<gene>
    <name evidence="2" type="ORF">GCM10009092_16650</name>
</gene>
<feature type="signal peptide" evidence="1">
    <location>
        <begin position="1"/>
        <end position="17"/>
    </location>
</feature>
<dbReference type="InterPro" id="IPR024409">
    <property type="entry name" value="DUF3833"/>
</dbReference>
<evidence type="ECO:0000256" key="1">
    <source>
        <dbReference type="SAM" id="SignalP"/>
    </source>
</evidence>